<sequence>MKKTTNNMGGHKFKIQLPKKKKTTNTVAAFALQPDGDSLLSGFGFDIRLSLACGAQRSPPCRLLWLCFLVLQRGVSVGVWCSDFLFGLGAAVLVVVDATWFSVRAGLIVIVVMEFELDGRG</sequence>
<organism evidence="1 2">
    <name type="scientific">Trifolium medium</name>
    <dbReference type="NCBI Taxonomy" id="97028"/>
    <lineage>
        <taxon>Eukaryota</taxon>
        <taxon>Viridiplantae</taxon>
        <taxon>Streptophyta</taxon>
        <taxon>Embryophyta</taxon>
        <taxon>Tracheophyta</taxon>
        <taxon>Spermatophyta</taxon>
        <taxon>Magnoliopsida</taxon>
        <taxon>eudicotyledons</taxon>
        <taxon>Gunneridae</taxon>
        <taxon>Pentapetalae</taxon>
        <taxon>rosids</taxon>
        <taxon>fabids</taxon>
        <taxon>Fabales</taxon>
        <taxon>Fabaceae</taxon>
        <taxon>Papilionoideae</taxon>
        <taxon>50 kb inversion clade</taxon>
        <taxon>NPAAA clade</taxon>
        <taxon>Hologalegina</taxon>
        <taxon>IRL clade</taxon>
        <taxon>Trifolieae</taxon>
        <taxon>Trifolium</taxon>
    </lineage>
</organism>
<accession>A0A392M662</accession>
<comment type="caution">
    <text evidence="1">The sequence shown here is derived from an EMBL/GenBank/DDBJ whole genome shotgun (WGS) entry which is preliminary data.</text>
</comment>
<dbReference type="Proteomes" id="UP000265520">
    <property type="component" value="Unassembled WGS sequence"/>
</dbReference>
<dbReference type="EMBL" id="LXQA010004354">
    <property type="protein sequence ID" value="MCH82900.1"/>
    <property type="molecule type" value="Genomic_DNA"/>
</dbReference>
<gene>
    <name evidence="1" type="ORF">A2U01_0003713</name>
</gene>
<protein>
    <submittedName>
        <fullName evidence="1">Uncharacterized protein</fullName>
    </submittedName>
</protein>
<evidence type="ECO:0000313" key="2">
    <source>
        <dbReference type="Proteomes" id="UP000265520"/>
    </source>
</evidence>
<name>A0A392M662_9FABA</name>
<evidence type="ECO:0000313" key="1">
    <source>
        <dbReference type="EMBL" id="MCH82900.1"/>
    </source>
</evidence>
<reference evidence="1 2" key="1">
    <citation type="journal article" date="2018" name="Front. Plant Sci.">
        <title>Red Clover (Trifolium pratense) and Zigzag Clover (T. medium) - A Picture of Genomic Similarities and Differences.</title>
        <authorList>
            <person name="Dluhosova J."/>
            <person name="Istvanek J."/>
            <person name="Nedelnik J."/>
            <person name="Repkova J."/>
        </authorList>
    </citation>
    <scope>NUCLEOTIDE SEQUENCE [LARGE SCALE GENOMIC DNA]</scope>
    <source>
        <strain evidence="2">cv. 10/8</strain>
        <tissue evidence="1">Leaf</tissue>
    </source>
</reference>
<proteinExistence type="predicted"/>
<keyword evidence="2" id="KW-1185">Reference proteome</keyword>
<dbReference type="AlphaFoldDB" id="A0A392M662"/>